<keyword evidence="1" id="KW-0472">Membrane</keyword>
<dbReference type="EMBL" id="LT629776">
    <property type="protein sequence ID" value="SDS52759.1"/>
    <property type="molecule type" value="Genomic_DNA"/>
</dbReference>
<gene>
    <name evidence="2" type="ORF">SAMN04489860_1749</name>
</gene>
<dbReference type="RefSeq" id="WP_157270408.1">
    <property type="nucleotide sequence ID" value="NZ_LT629776.1"/>
</dbReference>
<accession>A0A1H1SZD3</accession>
<sequence>MTTTENTPQITTAPTLGGRTLRIGAALLTAATLLVGLAPTHLPTALVSATVAVAALLWRPSLPLPWITLALVALPLLGDDGFTPYALALAPLGHLTVRATWWARHTTTTTRVETRALRTEIRPAATILATTLTIGTLAAWATTALAAQIAVPLGAVLLLATVLLAAPARWWR</sequence>
<evidence type="ECO:0000313" key="3">
    <source>
        <dbReference type="Proteomes" id="UP000185663"/>
    </source>
</evidence>
<dbReference type="AlphaFoldDB" id="A0A1H1SZD3"/>
<dbReference type="STRING" id="545619.SAMN04489860_1749"/>
<keyword evidence="1" id="KW-1133">Transmembrane helix</keyword>
<organism evidence="2 3">
    <name type="scientific">Paraoerskovia marina</name>
    <dbReference type="NCBI Taxonomy" id="545619"/>
    <lineage>
        <taxon>Bacteria</taxon>
        <taxon>Bacillati</taxon>
        <taxon>Actinomycetota</taxon>
        <taxon>Actinomycetes</taxon>
        <taxon>Micrococcales</taxon>
        <taxon>Cellulomonadaceae</taxon>
        <taxon>Paraoerskovia</taxon>
    </lineage>
</organism>
<keyword evidence="3" id="KW-1185">Reference proteome</keyword>
<evidence type="ECO:0000256" key="1">
    <source>
        <dbReference type="SAM" id="Phobius"/>
    </source>
</evidence>
<dbReference type="eggNOG" id="ENOG50328MQ">
    <property type="taxonomic scope" value="Bacteria"/>
</dbReference>
<feature type="transmembrane region" description="Helical" evidence="1">
    <location>
        <begin position="124"/>
        <end position="143"/>
    </location>
</feature>
<feature type="transmembrane region" description="Helical" evidence="1">
    <location>
        <begin position="149"/>
        <end position="171"/>
    </location>
</feature>
<protein>
    <submittedName>
        <fullName evidence="2">Uncharacterized protein</fullName>
    </submittedName>
</protein>
<dbReference type="Proteomes" id="UP000185663">
    <property type="component" value="Chromosome I"/>
</dbReference>
<keyword evidence="1" id="KW-0812">Transmembrane</keyword>
<feature type="transmembrane region" description="Helical" evidence="1">
    <location>
        <begin position="20"/>
        <end position="38"/>
    </location>
</feature>
<evidence type="ECO:0000313" key="2">
    <source>
        <dbReference type="EMBL" id="SDS52759.1"/>
    </source>
</evidence>
<feature type="transmembrane region" description="Helical" evidence="1">
    <location>
        <begin position="82"/>
        <end position="103"/>
    </location>
</feature>
<proteinExistence type="predicted"/>
<name>A0A1H1SZD3_9CELL</name>
<reference evidence="2 3" key="1">
    <citation type="submission" date="2016-10" db="EMBL/GenBank/DDBJ databases">
        <authorList>
            <person name="de Groot N.N."/>
        </authorList>
    </citation>
    <scope>NUCLEOTIDE SEQUENCE [LARGE SCALE GENOMIC DNA]</scope>
    <source>
        <strain evidence="2 3">DSM 22126</strain>
    </source>
</reference>